<comment type="caution">
    <text evidence="7">The sequence shown here is derived from an EMBL/GenBank/DDBJ whole genome shotgun (WGS) entry which is preliminary data.</text>
</comment>
<comment type="function">
    <text evidence="2">Catalyzes the reversible cyclization of carbamoyl aspartate to dihydroorotate.</text>
</comment>
<dbReference type="NCBIfam" id="NF006688">
    <property type="entry name" value="PRK09236.1"/>
    <property type="match status" value="1"/>
</dbReference>
<dbReference type="Gene3D" id="3.20.20.140">
    <property type="entry name" value="Metal-dependent hydrolases"/>
    <property type="match status" value="1"/>
</dbReference>
<dbReference type="SUPFAM" id="SSF51338">
    <property type="entry name" value="Composite domain of metallo-dependent hydrolases"/>
    <property type="match status" value="1"/>
</dbReference>
<dbReference type="SUPFAM" id="SSF51556">
    <property type="entry name" value="Metallo-dependent hydrolases"/>
    <property type="match status" value="1"/>
</dbReference>
<evidence type="ECO:0000256" key="3">
    <source>
        <dbReference type="ARBA" id="ARBA00010286"/>
    </source>
</evidence>
<evidence type="ECO:0000256" key="5">
    <source>
        <dbReference type="ARBA" id="ARBA00022801"/>
    </source>
</evidence>
<dbReference type="InterPro" id="IPR002195">
    <property type="entry name" value="Dihydroorotase_CS"/>
</dbReference>
<evidence type="ECO:0000256" key="2">
    <source>
        <dbReference type="ARBA" id="ARBA00002368"/>
    </source>
</evidence>
<dbReference type="EMBL" id="JBEWZG010000002">
    <property type="protein sequence ID" value="MFL0206304.1"/>
    <property type="molecule type" value="Genomic_DNA"/>
</dbReference>
<organism evidence="7 8">
    <name type="scientific">Aquirufa novilacunae</name>
    <dbReference type="NCBI Taxonomy" id="3139305"/>
    <lineage>
        <taxon>Bacteria</taxon>
        <taxon>Pseudomonadati</taxon>
        <taxon>Bacteroidota</taxon>
        <taxon>Cytophagia</taxon>
        <taxon>Cytophagales</taxon>
        <taxon>Flectobacillaceae</taxon>
        <taxon>Aquirufa</taxon>
    </lineage>
</organism>
<dbReference type="PANTHER" id="PTHR43668:SF4">
    <property type="entry name" value="ALLANTOINASE"/>
    <property type="match status" value="1"/>
</dbReference>
<name>A0ABW8SYX0_9BACT</name>
<reference evidence="7 8" key="1">
    <citation type="submission" date="2024-07" db="EMBL/GenBank/DDBJ databases">
        <authorList>
            <person name="Pitt A."/>
            <person name="Hahn M.W."/>
        </authorList>
    </citation>
    <scope>NUCLEOTIDE SEQUENCE [LARGE SCALE GENOMIC DNA]</scope>
    <source>
        <strain evidence="7 8">2-AUSEE-184A6</strain>
    </source>
</reference>
<dbReference type="PANTHER" id="PTHR43668">
    <property type="entry name" value="ALLANTOINASE"/>
    <property type="match status" value="1"/>
</dbReference>
<keyword evidence="5 7" id="KW-0378">Hydrolase</keyword>
<dbReference type="EC" id="3.5.2.3" evidence="7"/>
<proteinExistence type="inferred from homology"/>
<comment type="similarity">
    <text evidence="3">Belongs to the metallo-dependent hydrolases superfamily. DHOase family. Class I DHOase subfamily.</text>
</comment>
<sequence>MKKILLVNAKIVNEGTSFASDVLIHQGRIEKIGPHITSSNADIIDLNGNYLLPGMIDDQVHFRDPGLTYKGDISSESKAAIAGGVTSIMDMPNTVPNTLSRELLEQKYQSAALHSSANYSFFMGVTAANLEEALRVDNETVCGITDDGLYFNGQEILANNPEYLEKLFSRAETLVALHSEDESIIHRNYQHYFHEKEGKIPLSYHAKIRNAEACVTATKRVLAIQSKYHNRLHFFHISTGAEAQLFSASPSIREKRVTAEACIHHLWFNESDYEKRGGYIKWNPSIKSEEDRRQLIEALKEGRLDIIASDHAPHSKEEKIGTYDEVKSGAPVVQHTLPLLFKLASRGELSVEQIVEKTSHHVAEIYRLKERGYIREGYFADLVEVAPHSPFEVTENSLLYKCGWAPVVGEKLSAKVKRTFVNGNLLYQDGEFVSDEKGARLLFEKIR</sequence>
<evidence type="ECO:0000259" key="6">
    <source>
        <dbReference type="Pfam" id="PF01979"/>
    </source>
</evidence>
<protein>
    <submittedName>
        <fullName evidence="7">Dihydroorotase</fullName>
        <ecNumber evidence="7">3.5.2.3</ecNumber>
    </submittedName>
</protein>
<evidence type="ECO:0000313" key="7">
    <source>
        <dbReference type="EMBL" id="MFL0206304.1"/>
    </source>
</evidence>
<dbReference type="InterPro" id="IPR006680">
    <property type="entry name" value="Amidohydro-rel"/>
</dbReference>
<comment type="cofactor">
    <cofactor evidence="1">
        <name>Zn(2+)</name>
        <dbReference type="ChEBI" id="CHEBI:29105"/>
    </cofactor>
</comment>
<feature type="domain" description="Amidohydrolase-related" evidence="6">
    <location>
        <begin position="50"/>
        <end position="425"/>
    </location>
</feature>
<evidence type="ECO:0000256" key="1">
    <source>
        <dbReference type="ARBA" id="ARBA00001947"/>
    </source>
</evidence>
<evidence type="ECO:0000313" key="8">
    <source>
        <dbReference type="Proteomes" id="UP001623559"/>
    </source>
</evidence>
<dbReference type="RefSeq" id="WP_406777882.1">
    <property type="nucleotide sequence ID" value="NZ_JBEWZG010000002.1"/>
</dbReference>
<dbReference type="InterPro" id="IPR032466">
    <property type="entry name" value="Metal_Hydrolase"/>
</dbReference>
<dbReference type="InterPro" id="IPR011059">
    <property type="entry name" value="Metal-dep_hydrolase_composite"/>
</dbReference>
<dbReference type="Gene3D" id="2.30.40.10">
    <property type="entry name" value="Urease, subunit C, domain 1"/>
    <property type="match status" value="1"/>
</dbReference>
<evidence type="ECO:0000256" key="4">
    <source>
        <dbReference type="ARBA" id="ARBA00022723"/>
    </source>
</evidence>
<dbReference type="PROSITE" id="PS00483">
    <property type="entry name" value="DIHYDROOROTASE_2"/>
    <property type="match status" value="1"/>
</dbReference>
<gene>
    <name evidence="7" type="ORF">V7S74_06075</name>
</gene>
<dbReference type="Pfam" id="PF01979">
    <property type="entry name" value="Amidohydro_1"/>
    <property type="match status" value="1"/>
</dbReference>
<dbReference type="InterPro" id="IPR050138">
    <property type="entry name" value="DHOase/Allantoinase_Hydrolase"/>
</dbReference>
<keyword evidence="4" id="KW-0479">Metal-binding</keyword>
<accession>A0ABW8SYX0</accession>
<dbReference type="Proteomes" id="UP001623559">
    <property type="component" value="Unassembled WGS sequence"/>
</dbReference>
<dbReference type="GO" id="GO:0004151">
    <property type="term" value="F:dihydroorotase activity"/>
    <property type="evidence" value="ECO:0007669"/>
    <property type="project" value="UniProtKB-EC"/>
</dbReference>